<accession>A0A379AB27</accession>
<name>A0A379AB27_ENTAG</name>
<keyword evidence="2" id="KW-1185">Reference proteome</keyword>
<organism evidence="1 2">
    <name type="scientific">Enterobacter agglomerans</name>
    <name type="common">Erwinia herbicola</name>
    <name type="synonym">Pantoea agglomerans</name>
    <dbReference type="NCBI Taxonomy" id="549"/>
    <lineage>
        <taxon>Bacteria</taxon>
        <taxon>Pseudomonadati</taxon>
        <taxon>Pseudomonadota</taxon>
        <taxon>Gammaproteobacteria</taxon>
        <taxon>Enterobacterales</taxon>
        <taxon>Erwiniaceae</taxon>
        <taxon>Pantoea</taxon>
        <taxon>Pantoea agglomerans group</taxon>
    </lineage>
</organism>
<sequence>MGQIMTEFAAKAGESRVELSRQQQGAQWLHDHILVFYHLTSSG</sequence>
<reference evidence="1 2" key="1">
    <citation type="submission" date="2018-06" db="EMBL/GenBank/DDBJ databases">
        <authorList>
            <consortium name="Pathogen Informatics"/>
            <person name="Doyle S."/>
        </authorList>
    </citation>
    <scope>NUCLEOTIDE SEQUENCE [LARGE SCALE GENOMIC DNA]</scope>
    <source>
        <strain evidence="1 2">NCTC9381</strain>
    </source>
</reference>
<dbReference type="AlphaFoldDB" id="A0A379AB27"/>
<dbReference type="EMBL" id="UGSO01000001">
    <property type="protein sequence ID" value="SUB15057.1"/>
    <property type="molecule type" value="Genomic_DNA"/>
</dbReference>
<gene>
    <name evidence="1" type="ORF">NCTC9381_00922</name>
</gene>
<protein>
    <submittedName>
        <fullName evidence="1">Uncharacterized protein</fullName>
    </submittedName>
</protein>
<proteinExistence type="predicted"/>
<evidence type="ECO:0000313" key="1">
    <source>
        <dbReference type="EMBL" id="SUB15057.1"/>
    </source>
</evidence>
<evidence type="ECO:0000313" key="2">
    <source>
        <dbReference type="Proteomes" id="UP000254640"/>
    </source>
</evidence>
<dbReference type="Proteomes" id="UP000254640">
    <property type="component" value="Unassembled WGS sequence"/>
</dbReference>